<evidence type="ECO:0000256" key="6">
    <source>
        <dbReference type="ARBA" id="ARBA00022840"/>
    </source>
</evidence>
<dbReference type="SUPFAM" id="SSF52540">
    <property type="entry name" value="P-loop containing nucleoside triphosphate hydrolases"/>
    <property type="match status" value="1"/>
</dbReference>
<evidence type="ECO:0000256" key="5">
    <source>
        <dbReference type="ARBA" id="ARBA00022806"/>
    </source>
</evidence>
<evidence type="ECO:0000256" key="4">
    <source>
        <dbReference type="ARBA" id="ARBA00022801"/>
    </source>
</evidence>
<keyword evidence="8" id="KW-0539">Nucleus</keyword>
<keyword evidence="5 12" id="KW-0347">Helicase</keyword>
<dbReference type="GO" id="GO:0003676">
    <property type="term" value="F:nucleic acid binding"/>
    <property type="evidence" value="ECO:0007669"/>
    <property type="project" value="InterPro"/>
</dbReference>
<dbReference type="InterPro" id="IPR027417">
    <property type="entry name" value="P-loop_NTPase"/>
</dbReference>
<evidence type="ECO:0000256" key="7">
    <source>
        <dbReference type="ARBA" id="ARBA00023204"/>
    </source>
</evidence>
<dbReference type="GO" id="GO:0006302">
    <property type="term" value="P:double-strand break repair"/>
    <property type="evidence" value="ECO:0007669"/>
    <property type="project" value="UniProtKB-ARBA"/>
</dbReference>
<dbReference type="GO" id="GO:0043138">
    <property type="term" value="F:3'-5' DNA helicase activity"/>
    <property type="evidence" value="ECO:0007669"/>
    <property type="project" value="UniProtKB-EC"/>
</dbReference>
<evidence type="ECO:0000256" key="9">
    <source>
        <dbReference type="ARBA" id="ARBA00048988"/>
    </source>
</evidence>
<evidence type="ECO:0000256" key="8">
    <source>
        <dbReference type="ARBA" id="ARBA00023242"/>
    </source>
</evidence>
<keyword evidence="2" id="KW-0547">Nucleotide-binding</keyword>
<comment type="catalytic activity">
    <reaction evidence="9">
        <text>ATP + H2O = ADP + phosphate + H(+)</text>
        <dbReference type="Rhea" id="RHEA:13065"/>
        <dbReference type="ChEBI" id="CHEBI:15377"/>
        <dbReference type="ChEBI" id="CHEBI:15378"/>
        <dbReference type="ChEBI" id="CHEBI:30616"/>
        <dbReference type="ChEBI" id="CHEBI:43474"/>
        <dbReference type="ChEBI" id="CHEBI:456216"/>
        <dbReference type="EC" id="5.6.2.4"/>
    </reaction>
</comment>
<sequence length="896" mass="100238">MDDSMDLFDITFEEDTGQHTRIMHSTSTGAIEASPRKRKRSILSSLNNTHLNEATTQDSVLSMSILDQVKERLRYNRRQEEATQLGMSLFLEESQQQHDLAKQDGLFLTATFNGQMSADFFGLPPIVQELLKQHRGITSLYDWQRECLALPALGLRRNLIYSLPTSGGKTLVAELLAFKELLLRRKNVLFILPFVSIVHEKARALADFGIELGFLVEEYAGSVGRIPPVARRKRPSIFIATIEKAHFLVNSLVESQRLDELGMVIVDELHMVGEGSQRGAGLEASAGLELVLLVKLKRASNAQIISMSATIGNIDELASFLNAEVYSGSFRPVDLVEYIKIDLTVLEVGKQCELRFNRRLPKAATEEEEKCDPDHVTKLVSEVIPSSSVLVFCPTRKNCESVAQNLARFLDPELRKYKADDKLSLLRALRADAGRVCPVLIKTIPHGVAYHHSGLTHDERKLIEWFSPLPPYGQPFSEQEAYLVGTICCLCCTSTLAAGVNLPAKRVILKSPYVGTEFLTPAKYRQMIGRAGRAGLDTSGESILICKASRRTDVMKLLRSPVENCRSSLTMSGLEALAISAVGLGMVSKKQQLADIFGDTLLCQQTKDKTAGDFANEVLESLVGQKLLKRDENDQLFTSDLGRASFRGVVDPPQVAPLYRDIRMALAHLSLTTRLHLLYLITPDELLPKRLNGMLYLTLYHELTPDDREVANTIGVTEQLVTRFRLNKSISEQERNLLFKFYVTLQLNDLWKQKTVWEVAERFEEHRGSIQSLLSQATSHALSVAHFCEGLAEFWALRDLLPAFVERLTYCSSAELMDLMELPAVKRGRARQLYSAGFKTLSAVAKANPNELVNKVDHLPRKVATQLVAAAKHILLKKAEDLQEQAERLLHSFIDM</sequence>
<dbReference type="InterPro" id="IPR014001">
    <property type="entry name" value="Helicase_ATP-bd"/>
</dbReference>
<dbReference type="InParanoid" id="A0A1V9WZB4"/>
<dbReference type="InterPro" id="IPR001650">
    <property type="entry name" value="Helicase_C-like"/>
</dbReference>
<evidence type="ECO:0000313" key="13">
    <source>
        <dbReference type="Proteomes" id="UP000192247"/>
    </source>
</evidence>
<dbReference type="EMBL" id="MNPL01032437">
    <property type="protein sequence ID" value="OQR66456.1"/>
    <property type="molecule type" value="Genomic_DNA"/>
</dbReference>
<dbReference type="GO" id="GO:0005634">
    <property type="term" value="C:nucleus"/>
    <property type="evidence" value="ECO:0007669"/>
    <property type="project" value="UniProtKB-SubCell"/>
</dbReference>
<dbReference type="GO" id="GO:0005524">
    <property type="term" value="F:ATP binding"/>
    <property type="evidence" value="ECO:0007669"/>
    <property type="project" value="UniProtKB-KW"/>
</dbReference>
<dbReference type="SUPFAM" id="SSF158702">
    <property type="entry name" value="Sec63 N-terminal domain-like"/>
    <property type="match status" value="1"/>
</dbReference>
<dbReference type="Gene3D" id="1.10.3380.20">
    <property type="match status" value="1"/>
</dbReference>
<dbReference type="Pfam" id="PF20470">
    <property type="entry name" value="HTH_61"/>
    <property type="match status" value="1"/>
</dbReference>
<dbReference type="AlphaFoldDB" id="A0A1V9WZB4"/>
<evidence type="ECO:0000259" key="11">
    <source>
        <dbReference type="PROSITE" id="PS51194"/>
    </source>
</evidence>
<comment type="caution">
    <text evidence="12">The sequence shown here is derived from an EMBL/GenBank/DDBJ whole genome shotgun (WGS) entry which is preliminary data.</text>
</comment>
<keyword evidence="6" id="KW-0067">ATP-binding</keyword>
<dbReference type="InterPro" id="IPR046931">
    <property type="entry name" value="HTH_61"/>
</dbReference>
<dbReference type="PANTHER" id="PTHR47961:SF12">
    <property type="entry name" value="HELICASE POLQ-LIKE"/>
    <property type="match status" value="1"/>
</dbReference>
<accession>A0A1V9WZB4</accession>
<feature type="domain" description="Helicase C-terminal" evidence="11">
    <location>
        <begin position="375"/>
        <end position="573"/>
    </location>
</feature>
<comment type="subcellular location">
    <subcellularLocation>
        <location evidence="1">Nucleus</location>
    </subcellularLocation>
</comment>
<dbReference type="PANTHER" id="PTHR47961">
    <property type="entry name" value="DNA POLYMERASE THETA, PUTATIVE (AFU_ORTHOLOGUE AFUA_1G05260)-RELATED"/>
    <property type="match status" value="1"/>
</dbReference>
<keyword evidence="4" id="KW-0378">Hydrolase</keyword>
<dbReference type="Gene3D" id="1.10.150.20">
    <property type="entry name" value="5' to 3' exonuclease, C-terminal subdomain"/>
    <property type="match status" value="1"/>
</dbReference>
<keyword evidence="3" id="KW-0227">DNA damage</keyword>
<dbReference type="InterPro" id="IPR050474">
    <property type="entry name" value="Hel308_SKI2-like"/>
</dbReference>
<proteinExistence type="predicted"/>
<dbReference type="Pfam" id="PF00271">
    <property type="entry name" value="Helicase_C"/>
    <property type="match status" value="1"/>
</dbReference>
<keyword evidence="7" id="KW-0234">DNA repair</keyword>
<dbReference type="GO" id="GO:0016787">
    <property type="term" value="F:hydrolase activity"/>
    <property type="evidence" value="ECO:0007669"/>
    <property type="project" value="UniProtKB-KW"/>
</dbReference>
<feature type="domain" description="Helicase ATP-binding" evidence="10">
    <location>
        <begin position="150"/>
        <end position="329"/>
    </location>
</feature>
<dbReference type="Pfam" id="PF25453">
    <property type="entry name" value="DUF7898"/>
    <property type="match status" value="1"/>
</dbReference>
<evidence type="ECO:0000256" key="3">
    <source>
        <dbReference type="ARBA" id="ARBA00022763"/>
    </source>
</evidence>
<protein>
    <submittedName>
        <fullName evidence="12">Helicase POLQ-like</fullName>
    </submittedName>
</protein>
<evidence type="ECO:0000313" key="12">
    <source>
        <dbReference type="EMBL" id="OQR66456.1"/>
    </source>
</evidence>
<dbReference type="FunFam" id="3.40.50.300:FF:000813">
    <property type="entry name" value="helicase POLQ-like isoform X1"/>
    <property type="match status" value="1"/>
</dbReference>
<dbReference type="Pfam" id="PF21099">
    <property type="entry name" value="POLQ_helical"/>
    <property type="match status" value="1"/>
</dbReference>
<dbReference type="FunCoup" id="A0A1V9WZB4">
    <property type="interactions" value="976"/>
</dbReference>
<dbReference type="Pfam" id="PF00270">
    <property type="entry name" value="DEAD"/>
    <property type="match status" value="1"/>
</dbReference>
<evidence type="ECO:0000259" key="10">
    <source>
        <dbReference type="PROSITE" id="PS51192"/>
    </source>
</evidence>
<gene>
    <name evidence="12" type="ORF">BIW11_14149</name>
</gene>
<dbReference type="PROSITE" id="PS51194">
    <property type="entry name" value="HELICASE_CTER"/>
    <property type="match status" value="1"/>
</dbReference>
<name>A0A1V9WZB4_9ACAR</name>
<dbReference type="InterPro" id="IPR057220">
    <property type="entry name" value="DUF7898"/>
</dbReference>
<dbReference type="CDD" id="cd18795">
    <property type="entry name" value="SF2_C_Ski2"/>
    <property type="match status" value="1"/>
</dbReference>
<dbReference type="Gene3D" id="3.40.50.300">
    <property type="entry name" value="P-loop containing nucleotide triphosphate hydrolases"/>
    <property type="match status" value="2"/>
</dbReference>
<keyword evidence="13" id="KW-1185">Reference proteome</keyword>
<dbReference type="SMART" id="SM00490">
    <property type="entry name" value="HELICc"/>
    <property type="match status" value="1"/>
</dbReference>
<evidence type="ECO:0000256" key="2">
    <source>
        <dbReference type="ARBA" id="ARBA00022741"/>
    </source>
</evidence>
<reference evidence="12 13" key="1">
    <citation type="journal article" date="2017" name="Gigascience">
        <title>Draft genome of the honey bee ectoparasitic mite, Tropilaelaps mercedesae, is shaped by the parasitic life history.</title>
        <authorList>
            <person name="Dong X."/>
            <person name="Armstrong S.D."/>
            <person name="Xia D."/>
            <person name="Makepeace B.L."/>
            <person name="Darby A.C."/>
            <person name="Kadowaki T."/>
        </authorList>
    </citation>
    <scope>NUCLEOTIDE SEQUENCE [LARGE SCALE GENOMIC DNA]</scope>
    <source>
        <strain evidence="12">Wuxi-XJTLU</strain>
    </source>
</reference>
<dbReference type="STRING" id="418985.A0A1V9WZB4"/>
<dbReference type="PROSITE" id="PS51192">
    <property type="entry name" value="HELICASE_ATP_BIND_1"/>
    <property type="match status" value="1"/>
</dbReference>
<dbReference type="InterPro" id="IPR048960">
    <property type="entry name" value="POLQ-like_helical"/>
</dbReference>
<dbReference type="InterPro" id="IPR011545">
    <property type="entry name" value="DEAD/DEAH_box_helicase_dom"/>
</dbReference>
<dbReference type="Proteomes" id="UP000192247">
    <property type="component" value="Unassembled WGS sequence"/>
</dbReference>
<dbReference type="SMART" id="SM00487">
    <property type="entry name" value="DEXDc"/>
    <property type="match status" value="1"/>
</dbReference>
<organism evidence="12 13">
    <name type="scientific">Tropilaelaps mercedesae</name>
    <dbReference type="NCBI Taxonomy" id="418985"/>
    <lineage>
        <taxon>Eukaryota</taxon>
        <taxon>Metazoa</taxon>
        <taxon>Ecdysozoa</taxon>
        <taxon>Arthropoda</taxon>
        <taxon>Chelicerata</taxon>
        <taxon>Arachnida</taxon>
        <taxon>Acari</taxon>
        <taxon>Parasitiformes</taxon>
        <taxon>Mesostigmata</taxon>
        <taxon>Gamasina</taxon>
        <taxon>Dermanyssoidea</taxon>
        <taxon>Laelapidae</taxon>
        <taxon>Tropilaelaps</taxon>
    </lineage>
</organism>
<dbReference type="OrthoDB" id="2320933at2759"/>
<dbReference type="CDD" id="cd18026">
    <property type="entry name" value="DEXHc_POLQ-like"/>
    <property type="match status" value="1"/>
</dbReference>
<evidence type="ECO:0000256" key="1">
    <source>
        <dbReference type="ARBA" id="ARBA00004123"/>
    </source>
</evidence>